<evidence type="ECO:0000313" key="2">
    <source>
        <dbReference type="Proteomes" id="UP001357733"/>
    </source>
</evidence>
<evidence type="ECO:0000313" key="1">
    <source>
        <dbReference type="EMBL" id="MEB3428482.1"/>
    </source>
</evidence>
<dbReference type="Gene3D" id="3.40.50.1820">
    <property type="entry name" value="alpha/beta hydrolase"/>
    <property type="match status" value="1"/>
</dbReference>
<proteinExistence type="predicted"/>
<sequence>MNFININKDEKKVILLIHPMLFTSEAIKSLIADKMPKDSRIIIPEMAGHGRSKESFLSVEIEGEKIYAYLVDEGIGEID</sequence>
<dbReference type="EMBL" id="JAYKOT010000001">
    <property type="protein sequence ID" value="MEB3428482.1"/>
    <property type="molecule type" value="Genomic_DNA"/>
</dbReference>
<accession>A0AAW9MVG7</accession>
<dbReference type="Proteomes" id="UP001357733">
    <property type="component" value="Unassembled WGS sequence"/>
</dbReference>
<reference evidence="1 2" key="1">
    <citation type="submission" date="2024-01" db="EMBL/GenBank/DDBJ databases">
        <title>Complete genome sequence of Citroniella saccharovorans strain M6.X9, isolated from human fecal sample.</title>
        <authorList>
            <person name="Cheng G."/>
            <person name="Westerholm M."/>
            <person name="Schnurer A."/>
        </authorList>
    </citation>
    <scope>NUCLEOTIDE SEQUENCE [LARGE SCALE GENOMIC DNA]</scope>
    <source>
        <strain evidence="1 2">DSM 29873</strain>
    </source>
</reference>
<name>A0AAW9MVG7_9FIRM</name>
<dbReference type="AlphaFoldDB" id="A0AAW9MVG7"/>
<comment type="caution">
    <text evidence="1">The sequence shown here is derived from an EMBL/GenBank/DDBJ whole genome shotgun (WGS) entry which is preliminary data.</text>
</comment>
<gene>
    <name evidence="1" type="ORF">VLK81_00220</name>
</gene>
<protein>
    <recommendedName>
        <fullName evidence="3">Alpha/beta hydrolase</fullName>
    </recommendedName>
</protein>
<dbReference type="SUPFAM" id="SSF53474">
    <property type="entry name" value="alpha/beta-Hydrolases"/>
    <property type="match status" value="1"/>
</dbReference>
<evidence type="ECO:0008006" key="3">
    <source>
        <dbReference type="Google" id="ProtNLM"/>
    </source>
</evidence>
<keyword evidence="2" id="KW-1185">Reference proteome</keyword>
<dbReference type="RefSeq" id="WP_324618567.1">
    <property type="nucleotide sequence ID" value="NZ_JAYKOT010000001.1"/>
</dbReference>
<organism evidence="1 2">
    <name type="scientific">Citroniella saccharovorans</name>
    <dbReference type="NCBI Taxonomy" id="2053367"/>
    <lineage>
        <taxon>Bacteria</taxon>
        <taxon>Bacillati</taxon>
        <taxon>Bacillota</taxon>
        <taxon>Tissierellia</taxon>
        <taxon>Tissierellales</taxon>
        <taxon>Peptoniphilaceae</taxon>
        <taxon>Citroniella</taxon>
    </lineage>
</organism>
<dbReference type="InterPro" id="IPR029058">
    <property type="entry name" value="AB_hydrolase_fold"/>
</dbReference>